<feature type="domain" description="BAH" evidence="2">
    <location>
        <begin position="55"/>
        <end position="180"/>
    </location>
</feature>
<evidence type="ECO:0000313" key="3">
    <source>
        <dbReference type="EMBL" id="CAK9262839.1"/>
    </source>
</evidence>
<organism evidence="3 4">
    <name type="scientific">Sphagnum jensenii</name>
    <dbReference type="NCBI Taxonomy" id="128206"/>
    <lineage>
        <taxon>Eukaryota</taxon>
        <taxon>Viridiplantae</taxon>
        <taxon>Streptophyta</taxon>
        <taxon>Embryophyta</taxon>
        <taxon>Bryophyta</taxon>
        <taxon>Sphagnophytina</taxon>
        <taxon>Sphagnopsida</taxon>
        <taxon>Sphagnales</taxon>
        <taxon>Sphagnaceae</taxon>
        <taxon>Sphagnum</taxon>
    </lineage>
</organism>
<sequence length="652" mass="72759">MVSGNHTSGRAGKMLAVKKEESTGHQEASKECAFKWGVKVVDEDHQYRSFSLMGEQYEQYDCVCCHSEGSGDWLGKIMELEEANNHKLCKLRRFVPGSDVPRGTAGLTHLPQPKEVFLAAGRTTAVETVNILEGIVRKCSVLCVAEHNFNIVPTIEKVQAADHFFSKAYDGDRKRIVSLENLADLIGAQRVFNKKEWVTDEIRDRVPTTSNQAKGVKEDPLASRSLAKKPQGKRQREGMSALHEGDALESPHSTSQPMKKPKLSKHPISVARAGEDPAARSSKVLVPASRPLREEMSALHDRTVVGSPGSTLQLLKKPKISKYPNFQSRTGDDPAPGSSKLSAPDSQLPRGLVQAKGILSESGKREPFGGKEKVKPVKQVEVSEPLSVHRKEKVKPVKQVEVSEPLSVHRKEKVKPVKQVEVSEPSAVHCKEKVKDIVSIYVGETEHMPAVDQEKATVEAAKECQKTEARDTAQVQRSVFKVVREPWESSIEKAVRDRKVLHLTNLDPQLNAADIEDLLNPFLRVTCEAHILHPPSYRHFHSLEALVKFPNPKIAEKTVREMKEKCLIMGDRPVAVSFATATDQFSKSSRFPGHILLKDYKNAVATSHGAQGNTIEFTYGLQWRVLQEQQDVQWRKIALEQMQEMRGSREKK</sequence>
<dbReference type="InterPro" id="IPR043151">
    <property type="entry name" value="BAH_sf"/>
</dbReference>
<dbReference type="Proteomes" id="UP001497444">
    <property type="component" value="Chromosome 15"/>
</dbReference>
<dbReference type="Gene3D" id="3.30.70.330">
    <property type="match status" value="1"/>
</dbReference>
<dbReference type="InterPro" id="IPR001025">
    <property type="entry name" value="BAH_dom"/>
</dbReference>
<dbReference type="InterPro" id="IPR012677">
    <property type="entry name" value="Nucleotide-bd_a/b_plait_sf"/>
</dbReference>
<proteinExistence type="predicted"/>
<name>A0ABP0W7P9_9BRYO</name>
<dbReference type="PANTHER" id="PTHR47073">
    <property type="entry name" value="PROTEIN ANTI-SILENCING 1"/>
    <property type="match status" value="1"/>
</dbReference>
<feature type="region of interest" description="Disordered" evidence="1">
    <location>
        <begin position="206"/>
        <end position="289"/>
    </location>
</feature>
<dbReference type="EMBL" id="OZ020110">
    <property type="protein sequence ID" value="CAK9262839.1"/>
    <property type="molecule type" value="Genomic_DNA"/>
</dbReference>
<dbReference type="PROSITE" id="PS51038">
    <property type="entry name" value="BAH"/>
    <property type="match status" value="1"/>
</dbReference>
<reference evidence="3" key="1">
    <citation type="submission" date="2024-02" db="EMBL/GenBank/DDBJ databases">
        <authorList>
            <consortium name="ELIXIR-Norway"/>
            <consortium name="Elixir Norway"/>
        </authorList>
    </citation>
    <scope>NUCLEOTIDE SEQUENCE</scope>
</reference>
<dbReference type="InterPro" id="IPR035979">
    <property type="entry name" value="RBD_domain_sf"/>
</dbReference>
<protein>
    <recommendedName>
        <fullName evidence="2">BAH domain-containing protein</fullName>
    </recommendedName>
</protein>
<gene>
    <name evidence="3" type="ORF">CSSPJE1EN1_LOCUS8317</name>
</gene>
<evidence type="ECO:0000313" key="4">
    <source>
        <dbReference type="Proteomes" id="UP001497444"/>
    </source>
</evidence>
<dbReference type="SUPFAM" id="SSF54928">
    <property type="entry name" value="RNA-binding domain, RBD"/>
    <property type="match status" value="1"/>
</dbReference>
<dbReference type="Gene3D" id="2.30.30.490">
    <property type="match status" value="1"/>
</dbReference>
<dbReference type="PANTHER" id="PTHR47073:SF2">
    <property type="entry name" value="PROTEIN ANTI-SILENCING 1"/>
    <property type="match status" value="1"/>
</dbReference>
<evidence type="ECO:0000256" key="1">
    <source>
        <dbReference type="SAM" id="MobiDB-lite"/>
    </source>
</evidence>
<accession>A0ABP0W7P9</accession>
<evidence type="ECO:0000259" key="2">
    <source>
        <dbReference type="PROSITE" id="PS51038"/>
    </source>
</evidence>
<feature type="region of interest" description="Disordered" evidence="1">
    <location>
        <begin position="317"/>
        <end position="347"/>
    </location>
</feature>
<keyword evidence="4" id="KW-1185">Reference proteome</keyword>